<sequence>MEGNIVHSNQRVVGDSNMQNLNHGMMGFPRSSQPKLDVGLSPIHGPILPPGPTTSRLMELGSDGENDPILVDEAARKKNNTITEINNRKGRVVSNTDEIVAVAASYFHDLFSSSTTRNGVAHLLAQAYSRFHLPQYWIEEAPPDVEQAALRDLR</sequence>
<comment type="caution">
    <text evidence="2">The sequence shown here is derived from an EMBL/GenBank/DDBJ whole genome shotgun (WGS) entry which is preliminary data.</text>
</comment>
<protein>
    <submittedName>
        <fullName evidence="2">Uncharacterized protein</fullName>
    </submittedName>
</protein>
<evidence type="ECO:0000313" key="3">
    <source>
        <dbReference type="Proteomes" id="UP001472677"/>
    </source>
</evidence>
<accession>A0ABR2E6X8</accession>
<reference evidence="2 3" key="1">
    <citation type="journal article" date="2024" name="G3 (Bethesda)">
        <title>Genome assembly of Hibiscus sabdariffa L. provides insights into metabolisms of medicinal natural products.</title>
        <authorList>
            <person name="Kim T."/>
        </authorList>
    </citation>
    <scope>NUCLEOTIDE SEQUENCE [LARGE SCALE GENOMIC DNA]</scope>
    <source>
        <strain evidence="2">TK-2024</strain>
        <tissue evidence="2">Old leaves</tissue>
    </source>
</reference>
<name>A0ABR2E6X8_9ROSI</name>
<feature type="region of interest" description="Disordered" evidence="1">
    <location>
        <begin position="45"/>
        <end position="65"/>
    </location>
</feature>
<organism evidence="2 3">
    <name type="scientific">Hibiscus sabdariffa</name>
    <name type="common">roselle</name>
    <dbReference type="NCBI Taxonomy" id="183260"/>
    <lineage>
        <taxon>Eukaryota</taxon>
        <taxon>Viridiplantae</taxon>
        <taxon>Streptophyta</taxon>
        <taxon>Embryophyta</taxon>
        <taxon>Tracheophyta</taxon>
        <taxon>Spermatophyta</taxon>
        <taxon>Magnoliopsida</taxon>
        <taxon>eudicotyledons</taxon>
        <taxon>Gunneridae</taxon>
        <taxon>Pentapetalae</taxon>
        <taxon>rosids</taxon>
        <taxon>malvids</taxon>
        <taxon>Malvales</taxon>
        <taxon>Malvaceae</taxon>
        <taxon>Malvoideae</taxon>
        <taxon>Hibiscus</taxon>
    </lineage>
</organism>
<gene>
    <name evidence="2" type="ORF">V6N12_030737</name>
</gene>
<evidence type="ECO:0000313" key="2">
    <source>
        <dbReference type="EMBL" id="KAK8553754.1"/>
    </source>
</evidence>
<dbReference type="EMBL" id="JBBPBM010000019">
    <property type="protein sequence ID" value="KAK8553754.1"/>
    <property type="molecule type" value="Genomic_DNA"/>
</dbReference>
<evidence type="ECO:0000256" key="1">
    <source>
        <dbReference type="SAM" id="MobiDB-lite"/>
    </source>
</evidence>
<keyword evidence="3" id="KW-1185">Reference proteome</keyword>
<dbReference type="Proteomes" id="UP001472677">
    <property type="component" value="Unassembled WGS sequence"/>
</dbReference>
<proteinExistence type="predicted"/>